<dbReference type="PANTHER" id="PTHR13293">
    <property type="entry name" value="AKIRIN-RELATED"/>
    <property type="match status" value="1"/>
</dbReference>
<evidence type="ECO:0000256" key="2">
    <source>
        <dbReference type="ARBA" id="ARBA00005625"/>
    </source>
</evidence>
<evidence type="ECO:0000256" key="4">
    <source>
        <dbReference type="SAM" id="MobiDB-lite"/>
    </source>
</evidence>
<dbReference type="EMBL" id="KB932204">
    <property type="protein sequence ID" value="KCV70638.1"/>
    <property type="molecule type" value="Genomic_DNA"/>
</dbReference>
<feature type="compositionally biased region" description="Low complexity" evidence="4">
    <location>
        <begin position="118"/>
        <end position="129"/>
    </location>
</feature>
<comment type="subcellular location">
    <subcellularLocation>
        <location evidence="1">Nucleus</location>
    </subcellularLocation>
</comment>
<dbReference type="STRING" id="691883.A0A058Z9P0"/>
<dbReference type="Proteomes" id="UP000030693">
    <property type="component" value="Unassembled WGS sequence"/>
</dbReference>
<feature type="compositionally biased region" description="Polar residues" evidence="4">
    <location>
        <begin position="159"/>
        <end position="169"/>
    </location>
</feature>
<feature type="compositionally biased region" description="Low complexity" evidence="4">
    <location>
        <begin position="186"/>
        <end position="203"/>
    </location>
</feature>
<proteinExistence type="inferred from homology"/>
<dbReference type="OrthoDB" id="10039914at2759"/>
<name>A0A058Z9P0_FONAL</name>
<evidence type="ECO:0000256" key="3">
    <source>
        <dbReference type="ARBA" id="ARBA00023242"/>
    </source>
</evidence>
<organism evidence="5">
    <name type="scientific">Fonticula alba</name>
    <name type="common">Slime mold</name>
    <dbReference type="NCBI Taxonomy" id="691883"/>
    <lineage>
        <taxon>Eukaryota</taxon>
        <taxon>Rotosphaerida</taxon>
        <taxon>Fonticulaceae</taxon>
        <taxon>Fonticula</taxon>
    </lineage>
</organism>
<protein>
    <submittedName>
        <fullName evidence="5">Uncharacterized protein</fullName>
    </submittedName>
</protein>
<feature type="region of interest" description="Disordered" evidence="4">
    <location>
        <begin position="256"/>
        <end position="280"/>
    </location>
</feature>
<dbReference type="RefSeq" id="XP_009495154.1">
    <property type="nucleotide sequence ID" value="XM_009496879.1"/>
</dbReference>
<comment type="similarity">
    <text evidence="2">Belongs to the akirin family.</text>
</comment>
<dbReference type="GO" id="GO:0000785">
    <property type="term" value="C:chromatin"/>
    <property type="evidence" value="ECO:0007669"/>
    <property type="project" value="TreeGrafter"/>
</dbReference>
<sequence length="441" mass="45599">MLSKRPFDYELAFQVPAQGAALPAPAAPDAAGDASMLIDPHYPHHYPNAARVSGSMIGVPKRCRLVYNAAVPSSPWPGAMDSPDIGMTDHHLSPVLDPLASHAANAFGISTDRHAAFPGSSRAPGTPSRGSPPPRPSTAIAGGRRRTAPSPPPDDDASLGTQEASSTGDSMAGGIVRPATARARVGSASTGAGPSAGGNSNPPGAGGSNGGTRLASEPEHLRCFVPSQPFDSDSFVHEAQGALAQTARKRLNRLSRAHRHSGAPAAGNASPPPRARRSSVDLDMDSVSPVLRSLGFSGGSAPASSPPFSPLSSSPGMGLTAAGAVGACLSCGSRNVQVTAPPTGPVRVPGLGSSSLSASDVGGSDEEIFLHPATGKPLFTQEQARSLVSRAADERERHLREEFAIILQNQMAEQFASFTRFNQDYLDRSMRDRDTSWSYLN</sequence>
<accession>A0A058Z9P0</accession>
<dbReference type="PANTHER" id="PTHR13293:SF6">
    <property type="entry name" value="AKIRIN-RELATED"/>
    <property type="match status" value="1"/>
</dbReference>
<evidence type="ECO:0000256" key="1">
    <source>
        <dbReference type="ARBA" id="ARBA00004123"/>
    </source>
</evidence>
<feature type="region of interest" description="Disordered" evidence="4">
    <location>
        <begin position="113"/>
        <end position="215"/>
    </location>
</feature>
<dbReference type="GO" id="GO:0045944">
    <property type="term" value="P:positive regulation of transcription by RNA polymerase II"/>
    <property type="evidence" value="ECO:0007669"/>
    <property type="project" value="TreeGrafter"/>
</dbReference>
<dbReference type="eggNOG" id="ENOG502SGVM">
    <property type="taxonomic scope" value="Eukaryota"/>
</dbReference>
<evidence type="ECO:0000313" key="5">
    <source>
        <dbReference type="EMBL" id="KCV70638.1"/>
    </source>
</evidence>
<keyword evidence="6" id="KW-1185">Reference proteome</keyword>
<gene>
    <name evidence="5" type="ORF">H696_02994</name>
</gene>
<dbReference type="GO" id="GO:0005634">
    <property type="term" value="C:nucleus"/>
    <property type="evidence" value="ECO:0007669"/>
    <property type="project" value="UniProtKB-SubCell"/>
</dbReference>
<keyword evidence="3" id="KW-0539">Nucleus</keyword>
<dbReference type="InterPro" id="IPR024132">
    <property type="entry name" value="Akirin"/>
</dbReference>
<reference evidence="5" key="1">
    <citation type="submission" date="2013-04" db="EMBL/GenBank/DDBJ databases">
        <title>The Genome Sequence of Fonticula alba ATCC 38817.</title>
        <authorList>
            <consortium name="The Broad Institute Genomics Platform"/>
            <person name="Russ C."/>
            <person name="Cuomo C."/>
            <person name="Burger G."/>
            <person name="Gray M.W."/>
            <person name="Holland P.W.H."/>
            <person name="King N."/>
            <person name="Lang F.B.F."/>
            <person name="Roger A.J."/>
            <person name="Ruiz-Trillo I."/>
            <person name="Brown M."/>
            <person name="Walker B."/>
            <person name="Young S."/>
            <person name="Zeng Q."/>
            <person name="Gargeya S."/>
            <person name="Fitzgerald M."/>
            <person name="Haas B."/>
            <person name="Abouelleil A."/>
            <person name="Allen A.W."/>
            <person name="Alvarado L."/>
            <person name="Arachchi H.M."/>
            <person name="Berlin A.M."/>
            <person name="Chapman S.B."/>
            <person name="Gainer-Dewar J."/>
            <person name="Goldberg J."/>
            <person name="Griggs A."/>
            <person name="Gujja S."/>
            <person name="Hansen M."/>
            <person name="Howarth C."/>
            <person name="Imamovic A."/>
            <person name="Ireland A."/>
            <person name="Larimer J."/>
            <person name="McCowan C."/>
            <person name="Murphy C."/>
            <person name="Pearson M."/>
            <person name="Poon T.W."/>
            <person name="Priest M."/>
            <person name="Roberts A."/>
            <person name="Saif S."/>
            <person name="Shea T."/>
            <person name="Sisk P."/>
            <person name="Sykes S."/>
            <person name="Wortman J."/>
            <person name="Nusbaum C."/>
            <person name="Birren B."/>
        </authorList>
    </citation>
    <scope>NUCLEOTIDE SEQUENCE [LARGE SCALE GENOMIC DNA]</scope>
    <source>
        <strain evidence="5">ATCC 38817</strain>
    </source>
</reference>
<dbReference type="AlphaFoldDB" id="A0A058Z9P0"/>
<evidence type="ECO:0000313" key="6">
    <source>
        <dbReference type="Proteomes" id="UP000030693"/>
    </source>
</evidence>
<dbReference type="GeneID" id="20527719"/>
<dbReference type="GO" id="GO:0003712">
    <property type="term" value="F:transcription coregulator activity"/>
    <property type="evidence" value="ECO:0007669"/>
    <property type="project" value="TreeGrafter"/>
</dbReference>